<sequence>MFSKTCEYALRAVIFLARQSEDGKRLSIKEIAKGIGSPEHFIAKILQGLSKKGFISSTKGPNGGFFLDENQKIQPIKDIIIEIDGNKIFSNCILGLSECTENHPCPMHHEFKPVREIIKNLLDRYTLNHFIEDKKLNTTFLTDKINYN</sequence>
<dbReference type="Proteomes" id="UP000198517">
    <property type="component" value="Unassembled WGS sequence"/>
</dbReference>
<dbReference type="RefSeq" id="WP_092736295.1">
    <property type="nucleotide sequence ID" value="NZ_FNAS01000006.1"/>
</dbReference>
<dbReference type="OrthoDB" id="9808360at2"/>
<name>A0A1G7BIW1_9FLAO</name>
<dbReference type="STRING" id="1071918.SAMN05421544_1069"/>
<evidence type="ECO:0000313" key="2">
    <source>
        <dbReference type="Proteomes" id="UP000198517"/>
    </source>
</evidence>
<protein>
    <submittedName>
        <fullName evidence="1">Rrf2 family protein</fullName>
    </submittedName>
</protein>
<dbReference type="PANTHER" id="PTHR33221">
    <property type="entry name" value="WINGED HELIX-TURN-HELIX TRANSCRIPTIONAL REGULATOR, RRF2 FAMILY"/>
    <property type="match status" value="1"/>
</dbReference>
<dbReference type="SUPFAM" id="SSF46785">
    <property type="entry name" value="Winged helix' DNA-binding domain"/>
    <property type="match status" value="1"/>
</dbReference>
<proteinExistence type="predicted"/>
<dbReference type="Gene3D" id="1.10.10.10">
    <property type="entry name" value="Winged helix-like DNA-binding domain superfamily/Winged helix DNA-binding domain"/>
    <property type="match status" value="1"/>
</dbReference>
<evidence type="ECO:0000313" key="1">
    <source>
        <dbReference type="EMBL" id="SDE26923.1"/>
    </source>
</evidence>
<dbReference type="AlphaFoldDB" id="A0A1G7BIW1"/>
<dbReference type="Pfam" id="PF02082">
    <property type="entry name" value="Rrf2"/>
    <property type="match status" value="1"/>
</dbReference>
<dbReference type="InterPro" id="IPR036390">
    <property type="entry name" value="WH_DNA-bd_sf"/>
</dbReference>
<keyword evidence="2" id="KW-1185">Reference proteome</keyword>
<dbReference type="NCBIfam" id="TIGR00738">
    <property type="entry name" value="rrf2_super"/>
    <property type="match status" value="1"/>
</dbReference>
<dbReference type="GO" id="GO:0003700">
    <property type="term" value="F:DNA-binding transcription factor activity"/>
    <property type="evidence" value="ECO:0007669"/>
    <property type="project" value="TreeGrafter"/>
</dbReference>
<dbReference type="EMBL" id="FNAS01000006">
    <property type="protein sequence ID" value="SDE26923.1"/>
    <property type="molecule type" value="Genomic_DNA"/>
</dbReference>
<dbReference type="PANTHER" id="PTHR33221:SF15">
    <property type="entry name" value="HTH-TYPE TRANSCRIPTIONAL REGULATOR YWGB-RELATED"/>
    <property type="match status" value="1"/>
</dbReference>
<accession>A0A1G7BIW1</accession>
<dbReference type="PROSITE" id="PS51197">
    <property type="entry name" value="HTH_RRF2_2"/>
    <property type="match status" value="1"/>
</dbReference>
<dbReference type="InterPro" id="IPR036388">
    <property type="entry name" value="WH-like_DNA-bd_sf"/>
</dbReference>
<organism evidence="1 2">
    <name type="scientific">Riemerella columbipharyngis</name>
    <dbReference type="NCBI Taxonomy" id="1071918"/>
    <lineage>
        <taxon>Bacteria</taxon>
        <taxon>Pseudomonadati</taxon>
        <taxon>Bacteroidota</taxon>
        <taxon>Flavobacteriia</taxon>
        <taxon>Flavobacteriales</taxon>
        <taxon>Weeksellaceae</taxon>
        <taxon>Riemerella</taxon>
    </lineage>
</organism>
<reference evidence="1 2" key="1">
    <citation type="submission" date="2016-10" db="EMBL/GenBank/DDBJ databases">
        <authorList>
            <person name="de Groot N.N."/>
        </authorList>
    </citation>
    <scope>NUCLEOTIDE SEQUENCE [LARGE SCALE GENOMIC DNA]</scope>
    <source>
        <strain evidence="1 2">DSM 24015</strain>
    </source>
</reference>
<gene>
    <name evidence="1" type="ORF">SAMN05421544_1069</name>
</gene>
<dbReference type="GO" id="GO:0005829">
    <property type="term" value="C:cytosol"/>
    <property type="evidence" value="ECO:0007669"/>
    <property type="project" value="TreeGrafter"/>
</dbReference>
<dbReference type="InterPro" id="IPR000944">
    <property type="entry name" value="Tscrpt_reg_Rrf2"/>
</dbReference>